<evidence type="ECO:0000313" key="1">
    <source>
        <dbReference type="EMBL" id="OAH95964.1"/>
    </source>
</evidence>
<dbReference type="EMBL" id="LUUG01000139">
    <property type="protein sequence ID" value="OAH95964.1"/>
    <property type="molecule type" value="Genomic_DNA"/>
</dbReference>
<organism evidence="1 2">
    <name type="scientific">Methylomonas methanica</name>
    <dbReference type="NCBI Taxonomy" id="421"/>
    <lineage>
        <taxon>Bacteria</taxon>
        <taxon>Pseudomonadati</taxon>
        <taxon>Pseudomonadota</taxon>
        <taxon>Gammaproteobacteria</taxon>
        <taxon>Methylococcales</taxon>
        <taxon>Methylococcaceae</taxon>
        <taxon>Methylomonas</taxon>
    </lineage>
</organism>
<dbReference type="PANTHER" id="PTHR39332">
    <property type="entry name" value="BLL4707 PROTEIN"/>
    <property type="match status" value="1"/>
</dbReference>
<proteinExistence type="predicted"/>
<dbReference type="Pfam" id="PF10604">
    <property type="entry name" value="Polyketide_cyc2"/>
    <property type="match status" value="1"/>
</dbReference>
<name>A0A177LSE7_METMH</name>
<dbReference type="OrthoDB" id="1364128at2"/>
<reference evidence="2" key="1">
    <citation type="submission" date="2016-03" db="EMBL/GenBank/DDBJ databases">
        <authorList>
            <person name="Heylen K."/>
            <person name="De Vos P."/>
            <person name="Vekeman B."/>
        </authorList>
    </citation>
    <scope>NUCLEOTIDE SEQUENCE [LARGE SCALE GENOMIC DNA]</scope>
    <source>
        <strain evidence="2">R-45363</strain>
    </source>
</reference>
<dbReference type="InterPro" id="IPR023393">
    <property type="entry name" value="START-like_dom_sf"/>
</dbReference>
<comment type="caution">
    <text evidence="1">The sequence shown here is derived from an EMBL/GenBank/DDBJ whole genome shotgun (WGS) entry which is preliminary data.</text>
</comment>
<evidence type="ECO:0008006" key="3">
    <source>
        <dbReference type="Google" id="ProtNLM"/>
    </source>
</evidence>
<sequence>MLKTVTISKTMAMPAETVWSAIAGIGGLERWFPVIAACRVIGDGVGALRILTLAAGGEMTDRVELIDHCHRRFQYNRIESPFGVSHYLGTVTVGETVDGGSVVEWMVEIDAELVSQELLDFVHQAITDGVAGLEWDLLESAASSSASEAL</sequence>
<protein>
    <recommendedName>
        <fullName evidence="3">Polyketide cyclase</fullName>
    </recommendedName>
</protein>
<dbReference type="InterPro" id="IPR019587">
    <property type="entry name" value="Polyketide_cyclase/dehydratase"/>
</dbReference>
<dbReference type="Proteomes" id="UP000078090">
    <property type="component" value="Unassembled WGS sequence"/>
</dbReference>
<dbReference type="CDD" id="cd07821">
    <property type="entry name" value="PYR_PYL_RCAR_like"/>
    <property type="match status" value="1"/>
</dbReference>
<dbReference type="RefSeq" id="WP_064010968.1">
    <property type="nucleotide sequence ID" value="NZ_LUUG01000139.1"/>
</dbReference>
<accession>A0A177LSE7</accession>
<dbReference type="PANTHER" id="PTHR39332:SF7">
    <property type="entry name" value="SRPBCC FAMILY PROTEIN"/>
    <property type="match status" value="1"/>
</dbReference>
<dbReference type="SUPFAM" id="SSF55961">
    <property type="entry name" value="Bet v1-like"/>
    <property type="match status" value="1"/>
</dbReference>
<dbReference type="Gene3D" id="3.30.530.20">
    <property type="match status" value="1"/>
</dbReference>
<evidence type="ECO:0000313" key="2">
    <source>
        <dbReference type="Proteomes" id="UP000078090"/>
    </source>
</evidence>
<dbReference type="AlphaFoldDB" id="A0A177LSE7"/>
<gene>
    <name evidence="1" type="ORF">A1332_05460</name>
</gene>